<dbReference type="AlphaFoldDB" id="A0A6J3MD10"/>
<sequence>MRSIWWRLLRGLDLCRSWLVLLPMSSYVLCIVSLQPVCVALVALCRDPIALLLPCEMIARTMSAAAVVSVASKNECGLDGSDRRQASSTPMGQNENWSLLFHHLRARLCKSNAAEGWQSAGSIAFGKKSTSRFGANGQRICAGSGPTSSRTHCASFLPIVEVINRTVITGRGAYRQDSFRPV</sequence>
<keyword evidence="1" id="KW-0472">Membrane</keyword>
<keyword evidence="1" id="KW-1133">Transmembrane helix</keyword>
<reference evidence="3" key="2">
    <citation type="submission" date="2020-04" db="EMBL/GenBank/DDBJ databases">
        <authorList>
            <consortium name="NCBI Genome Project"/>
        </authorList>
    </citation>
    <scope>NUCLEOTIDE SEQUENCE</scope>
    <source>
        <strain evidence="3">CBS 342.82</strain>
    </source>
</reference>
<organism evidence="3">
    <name type="scientific">Dissoconium aciculare CBS 342.82</name>
    <dbReference type="NCBI Taxonomy" id="1314786"/>
    <lineage>
        <taxon>Eukaryota</taxon>
        <taxon>Fungi</taxon>
        <taxon>Dikarya</taxon>
        <taxon>Ascomycota</taxon>
        <taxon>Pezizomycotina</taxon>
        <taxon>Dothideomycetes</taxon>
        <taxon>Dothideomycetidae</taxon>
        <taxon>Mycosphaerellales</taxon>
        <taxon>Dissoconiaceae</taxon>
        <taxon>Dissoconium</taxon>
    </lineage>
</organism>
<evidence type="ECO:0000256" key="1">
    <source>
        <dbReference type="SAM" id="Phobius"/>
    </source>
</evidence>
<dbReference type="GeneID" id="54356635"/>
<feature type="transmembrane region" description="Helical" evidence="1">
    <location>
        <begin position="20"/>
        <end position="44"/>
    </location>
</feature>
<reference evidence="3" key="1">
    <citation type="submission" date="2020-01" db="EMBL/GenBank/DDBJ databases">
        <authorList>
            <consortium name="DOE Joint Genome Institute"/>
            <person name="Haridas S."/>
            <person name="Albert R."/>
            <person name="Binder M."/>
            <person name="Bloem J."/>
            <person name="Labutti K."/>
            <person name="Salamov A."/>
            <person name="Andreopoulos B."/>
            <person name="Baker S.E."/>
            <person name="Barry K."/>
            <person name="Bills G."/>
            <person name="Bluhm B.H."/>
            <person name="Cannon C."/>
            <person name="Castanera R."/>
            <person name="Culley D.E."/>
            <person name="Daum C."/>
            <person name="Ezra D."/>
            <person name="Gonzalez J.B."/>
            <person name="Henrissat B."/>
            <person name="Kuo A."/>
            <person name="Liang C."/>
            <person name="Lipzen A."/>
            <person name="Lutzoni F."/>
            <person name="Magnuson J."/>
            <person name="Mondo S."/>
            <person name="Nolan M."/>
            <person name="Ohm R."/>
            <person name="Pangilinan J."/>
            <person name="Park H.-J."/>
            <person name="Ramirez L."/>
            <person name="Alfaro M."/>
            <person name="Sun H."/>
            <person name="Tritt A."/>
            <person name="Yoshinaga Y."/>
            <person name="Zwiers L.-H."/>
            <person name="Turgeon B.G."/>
            <person name="Goodwin S.B."/>
            <person name="Spatafora J.W."/>
            <person name="Crous P.W."/>
            <person name="Grigoriev I.V."/>
        </authorList>
    </citation>
    <scope>NUCLEOTIDE SEQUENCE</scope>
    <source>
        <strain evidence="3">CBS 342.82</strain>
    </source>
</reference>
<proteinExistence type="predicted"/>
<keyword evidence="2" id="KW-1185">Reference proteome</keyword>
<protein>
    <submittedName>
        <fullName evidence="3">Uncharacterized protein</fullName>
    </submittedName>
</protein>
<evidence type="ECO:0000313" key="2">
    <source>
        <dbReference type="Proteomes" id="UP000504637"/>
    </source>
</evidence>
<accession>A0A6J3MD10</accession>
<evidence type="ECO:0000313" key="3">
    <source>
        <dbReference type="RefSeq" id="XP_033462942.1"/>
    </source>
</evidence>
<gene>
    <name evidence="3" type="ORF">K489DRAFT_101174</name>
</gene>
<dbReference type="Proteomes" id="UP000504637">
    <property type="component" value="Unplaced"/>
</dbReference>
<dbReference type="RefSeq" id="XP_033462942.1">
    <property type="nucleotide sequence ID" value="XM_033598836.1"/>
</dbReference>
<name>A0A6J3MD10_9PEZI</name>
<keyword evidence="1" id="KW-0812">Transmembrane</keyword>
<reference evidence="3" key="3">
    <citation type="submission" date="2025-08" db="UniProtKB">
        <authorList>
            <consortium name="RefSeq"/>
        </authorList>
    </citation>
    <scope>IDENTIFICATION</scope>
    <source>
        <strain evidence="3">CBS 342.82</strain>
    </source>
</reference>